<accession>A0AAE1TY79</accession>
<organism evidence="2 3">
    <name type="scientific">Petrolisthes manimaculis</name>
    <dbReference type="NCBI Taxonomy" id="1843537"/>
    <lineage>
        <taxon>Eukaryota</taxon>
        <taxon>Metazoa</taxon>
        <taxon>Ecdysozoa</taxon>
        <taxon>Arthropoda</taxon>
        <taxon>Crustacea</taxon>
        <taxon>Multicrustacea</taxon>
        <taxon>Malacostraca</taxon>
        <taxon>Eumalacostraca</taxon>
        <taxon>Eucarida</taxon>
        <taxon>Decapoda</taxon>
        <taxon>Pleocyemata</taxon>
        <taxon>Anomura</taxon>
        <taxon>Galatheoidea</taxon>
        <taxon>Porcellanidae</taxon>
        <taxon>Petrolisthes</taxon>
    </lineage>
</organism>
<proteinExistence type="predicted"/>
<feature type="compositionally biased region" description="Polar residues" evidence="1">
    <location>
        <begin position="109"/>
        <end position="132"/>
    </location>
</feature>
<sequence length="132" mass="14759">MSVVKKEEKGMKEGKCKGVVKKEEKGMKEGIGGEKSLRKCSCIKDPDSNKNLKSSKDPNNSKDQNSIKDPKQHERPPTLSKIQSSIKDPQQQLRPHHQQLRAWQHEQQRPQLQQGPNNSRSSSPAPGTAGVQ</sequence>
<name>A0AAE1TY79_9EUCA</name>
<feature type="region of interest" description="Disordered" evidence="1">
    <location>
        <begin position="21"/>
        <end position="132"/>
    </location>
</feature>
<feature type="compositionally biased region" description="Basic and acidic residues" evidence="1">
    <location>
        <begin position="21"/>
        <end position="76"/>
    </location>
</feature>
<dbReference type="AlphaFoldDB" id="A0AAE1TY79"/>
<protein>
    <submittedName>
        <fullName evidence="2">Uncharacterized protein</fullName>
    </submittedName>
</protein>
<reference evidence="2" key="1">
    <citation type="submission" date="2023-11" db="EMBL/GenBank/DDBJ databases">
        <title>Genome assemblies of two species of porcelain crab, Petrolisthes cinctipes and Petrolisthes manimaculis (Anomura: Porcellanidae).</title>
        <authorList>
            <person name="Angst P."/>
        </authorList>
    </citation>
    <scope>NUCLEOTIDE SEQUENCE</scope>
    <source>
        <strain evidence="2">PB745_02</strain>
        <tissue evidence="2">Gill</tissue>
    </source>
</reference>
<evidence type="ECO:0000313" key="2">
    <source>
        <dbReference type="EMBL" id="KAK4301821.1"/>
    </source>
</evidence>
<keyword evidence="3" id="KW-1185">Reference proteome</keyword>
<dbReference type="EMBL" id="JAWZYT010002822">
    <property type="protein sequence ID" value="KAK4301821.1"/>
    <property type="molecule type" value="Genomic_DNA"/>
</dbReference>
<evidence type="ECO:0000313" key="3">
    <source>
        <dbReference type="Proteomes" id="UP001292094"/>
    </source>
</evidence>
<comment type="caution">
    <text evidence="2">The sequence shown here is derived from an EMBL/GenBank/DDBJ whole genome shotgun (WGS) entry which is preliminary data.</text>
</comment>
<evidence type="ECO:0000256" key="1">
    <source>
        <dbReference type="SAM" id="MobiDB-lite"/>
    </source>
</evidence>
<dbReference type="Proteomes" id="UP001292094">
    <property type="component" value="Unassembled WGS sequence"/>
</dbReference>
<gene>
    <name evidence="2" type="ORF">Pmani_026056</name>
</gene>